<accession>A0AA39HHM9</accession>
<dbReference type="GO" id="GO:0016020">
    <property type="term" value="C:membrane"/>
    <property type="evidence" value="ECO:0007669"/>
    <property type="project" value="InterPro"/>
</dbReference>
<dbReference type="InterPro" id="IPR042855">
    <property type="entry name" value="V_SNARE_CC"/>
</dbReference>
<reference evidence="4" key="1">
    <citation type="submission" date="2023-06" db="EMBL/GenBank/DDBJ databases">
        <title>Genomic analysis of the entomopathogenic nematode Steinernema hermaphroditum.</title>
        <authorList>
            <person name="Schwarz E.M."/>
            <person name="Heppert J.K."/>
            <person name="Baniya A."/>
            <person name="Schwartz H.T."/>
            <person name="Tan C.-H."/>
            <person name="Antoshechkin I."/>
            <person name="Sternberg P.W."/>
            <person name="Goodrich-Blair H."/>
            <person name="Dillman A.R."/>
        </authorList>
    </citation>
    <scope>NUCLEOTIDE SEQUENCE</scope>
    <source>
        <strain evidence="4">PS9179</strain>
        <tissue evidence="4">Whole animal</tissue>
    </source>
</reference>
<dbReference type="PRINTS" id="PR00219">
    <property type="entry name" value="SYNAPTOBREVN"/>
</dbReference>
<dbReference type="EMBL" id="JAUCMV010000004">
    <property type="protein sequence ID" value="KAK0405630.1"/>
    <property type="molecule type" value="Genomic_DNA"/>
</dbReference>
<dbReference type="SUPFAM" id="SSF58038">
    <property type="entry name" value="SNARE fusion complex"/>
    <property type="match status" value="1"/>
</dbReference>
<dbReference type="AlphaFoldDB" id="A0AA39HHM9"/>
<protein>
    <recommendedName>
        <fullName evidence="3">V-SNARE coiled-coil homology domain-containing protein</fullName>
    </recommendedName>
</protein>
<feature type="domain" description="V-SNARE coiled-coil homology" evidence="3">
    <location>
        <begin position="12"/>
        <end position="70"/>
    </location>
</feature>
<dbReference type="Pfam" id="PF00957">
    <property type="entry name" value="Synaptobrevin"/>
    <property type="match status" value="1"/>
</dbReference>
<dbReference type="PROSITE" id="PS50892">
    <property type="entry name" value="V_SNARE"/>
    <property type="match status" value="1"/>
</dbReference>
<evidence type="ECO:0000259" key="3">
    <source>
        <dbReference type="PROSITE" id="PS50892"/>
    </source>
</evidence>
<dbReference type="PANTHER" id="PTHR45701">
    <property type="entry name" value="SYNAPTOBREVIN FAMILY MEMBER"/>
    <property type="match status" value="1"/>
</dbReference>
<evidence type="ECO:0000256" key="2">
    <source>
        <dbReference type="SAM" id="MobiDB-lite"/>
    </source>
</evidence>
<feature type="region of interest" description="Disordered" evidence="2">
    <location>
        <begin position="45"/>
        <end position="66"/>
    </location>
</feature>
<evidence type="ECO:0000313" key="5">
    <source>
        <dbReference type="Proteomes" id="UP001175271"/>
    </source>
</evidence>
<dbReference type="InterPro" id="IPR016444">
    <property type="entry name" value="Synaptobrevin/VAMP"/>
</dbReference>
<name>A0AA39HHM9_9BILA</name>
<evidence type="ECO:0000313" key="4">
    <source>
        <dbReference type="EMBL" id="KAK0405630.1"/>
    </source>
</evidence>
<organism evidence="4 5">
    <name type="scientific">Steinernema hermaphroditum</name>
    <dbReference type="NCBI Taxonomy" id="289476"/>
    <lineage>
        <taxon>Eukaryota</taxon>
        <taxon>Metazoa</taxon>
        <taxon>Ecdysozoa</taxon>
        <taxon>Nematoda</taxon>
        <taxon>Chromadorea</taxon>
        <taxon>Rhabditida</taxon>
        <taxon>Tylenchina</taxon>
        <taxon>Panagrolaimomorpha</taxon>
        <taxon>Strongyloidoidea</taxon>
        <taxon>Steinernematidae</taxon>
        <taxon>Steinernema</taxon>
    </lineage>
</organism>
<dbReference type="InterPro" id="IPR001388">
    <property type="entry name" value="Synaptobrevin-like"/>
</dbReference>
<proteinExistence type="predicted"/>
<feature type="region of interest" description="Disordered" evidence="2">
    <location>
        <begin position="78"/>
        <end position="116"/>
    </location>
</feature>
<keyword evidence="1" id="KW-0175">Coiled coil</keyword>
<dbReference type="GO" id="GO:0016192">
    <property type="term" value="P:vesicle-mediated transport"/>
    <property type="evidence" value="ECO:0007669"/>
    <property type="project" value="InterPro"/>
</dbReference>
<evidence type="ECO:0000256" key="1">
    <source>
        <dbReference type="PROSITE-ProRule" id="PRU00290"/>
    </source>
</evidence>
<dbReference type="Proteomes" id="UP001175271">
    <property type="component" value="Unassembled WGS sequence"/>
</dbReference>
<comment type="caution">
    <text evidence="4">The sequence shown here is derived from an EMBL/GenBank/DDBJ whole genome shotgun (WGS) entry which is preliminary data.</text>
</comment>
<gene>
    <name evidence="4" type="ORF">QR680_018098</name>
</gene>
<sequence length="187" mass="21789">MNVEMNVQQPNRMTELQRQVNDIKTAKSTNVERILERGERLEKLDHRTEQLSHSAEGFKTSARRKNLQWKTTKGLAAETPRPKFPTFSVFTDAQPQPTEEQQEEQEDFGPVEKMGKADSDFGYFEPDVPILDPEFESIVLKDDEEHQPNESDVFERFKLDPLCESEEFDLEAFNREYADVLESLVFD</sequence>
<feature type="compositionally biased region" description="Acidic residues" evidence="2">
    <location>
        <begin position="100"/>
        <end position="109"/>
    </location>
</feature>
<keyword evidence="5" id="KW-1185">Reference proteome</keyword>
<dbReference type="Gene3D" id="1.20.5.110">
    <property type="match status" value="1"/>
</dbReference>